<evidence type="ECO:0000256" key="4">
    <source>
        <dbReference type="ARBA" id="ARBA00022737"/>
    </source>
</evidence>
<protein>
    <submittedName>
        <fullName evidence="11">Iron-sulfur cluster-binding protein</fullName>
    </submittedName>
</protein>
<dbReference type="InterPro" id="IPR024569">
    <property type="entry name" value="LutB_C"/>
</dbReference>
<gene>
    <name evidence="11" type="ORF">D0T12_24450</name>
</gene>
<dbReference type="Gene3D" id="3.40.50.10420">
    <property type="entry name" value="NagB/RpiA/CoA transferase-like"/>
    <property type="match status" value="1"/>
</dbReference>
<dbReference type="EMBL" id="QVNQ01000008">
    <property type="protein sequence ID" value="RFS82889.1"/>
    <property type="molecule type" value="Genomic_DNA"/>
</dbReference>
<evidence type="ECO:0000313" key="11">
    <source>
        <dbReference type="EMBL" id="RFS82889.1"/>
    </source>
</evidence>
<dbReference type="InterPro" id="IPR024185">
    <property type="entry name" value="FTHF_cligase-like_sf"/>
</dbReference>
<dbReference type="Pfam" id="PF13183">
    <property type="entry name" value="Fer4_8"/>
    <property type="match status" value="1"/>
</dbReference>
<evidence type="ECO:0000256" key="5">
    <source>
        <dbReference type="ARBA" id="ARBA00022982"/>
    </source>
</evidence>
<feature type="domain" description="LUD" evidence="8">
    <location>
        <begin position="72"/>
        <end position="280"/>
    </location>
</feature>
<evidence type="ECO:0000256" key="6">
    <source>
        <dbReference type="ARBA" id="ARBA00023004"/>
    </source>
</evidence>
<evidence type="ECO:0000259" key="10">
    <source>
        <dbReference type="Pfam" id="PF13183"/>
    </source>
</evidence>
<dbReference type="RefSeq" id="WP_117402455.1">
    <property type="nucleotide sequence ID" value="NZ_QVNQ01000008.1"/>
</dbReference>
<dbReference type="AlphaFoldDB" id="A0A372GCN2"/>
<dbReference type="NCBIfam" id="TIGR00273">
    <property type="entry name" value="LutB/LldF family L-lactate oxidation iron-sulfur protein"/>
    <property type="match status" value="1"/>
</dbReference>
<evidence type="ECO:0000259" key="9">
    <source>
        <dbReference type="Pfam" id="PF11870"/>
    </source>
</evidence>
<keyword evidence="5" id="KW-0249">Electron transport</keyword>
<keyword evidence="2" id="KW-0004">4Fe-4S</keyword>
<evidence type="ECO:0000256" key="2">
    <source>
        <dbReference type="ARBA" id="ARBA00022485"/>
    </source>
</evidence>
<dbReference type="GO" id="GO:0006089">
    <property type="term" value="P:lactate metabolic process"/>
    <property type="evidence" value="ECO:0007669"/>
    <property type="project" value="InterPro"/>
</dbReference>
<evidence type="ECO:0000256" key="7">
    <source>
        <dbReference type="ARBA" id="ARBA00023014"/>
    </source>
</evidence>
<evidence type="ECO:0000256" key="3">
    <source>
        <dbReference type="ARBA" id="ARBA00022723"/>
    </source>
</evidence>
<dbReference type="InterPro" id="IPR003741">
    <property type="entry name" value="LUD_dom"/>
</dbReference>
<evidence type="ECO:0000256" key="1">
    <source>
        <dbReference type="ARBA" id="ARBA00022448"/>
    </source>
</evidence>
<evidence type="ECO:0000313" key="12">
    <source>
        <dbReference type="Proteomes" id="UP000262882"/>
    </source>
</evidence>
<dbReference type="PANTHER" id="PTHR47153">
    <property type="entry name" value="LACTATE UTILIZATION PROTEIN B"/>
    <property type="match status" value="1"/>
</dbReference>
<dbReference type="PANTHER" id="PTHR47153:SF2">
    <property type="entry name" value="LACTATE UTILIZATION PROTEIN B"/>
    <property type="match status" value="1"/>
</dbReference>
<dbReference type="InterPro" id="IPR009051">
    <property type="entry name" value="Helical_ferredxn"/>
</dbReference>
<dbReference type="Gene3D" id="1.10.1060.10">
    <property type="entry name" value="Alpha-helical ferredoxin"/>
    <property type="match status" value="1"/>
</dbReference>
<dbReference type="Proteomes" id="UP000262882">
    <property type="component" value="Unassembled WGS sequence"/>
</dbReference>
<dbReference type="Pfam" id="PF11870">
    <property type="entry name" value="LutB_C"/>
    <property type="match status" value="1"/>
</dbReference>
<keyword evidence="3" id="KW-0479">Metal-binding</keyword>
<dbReference type="OrthoDB" id="9782337at2"/>
<feature type="domain" description="Lactate utilization protein B C-terminal" evidence="9">
    <location>
        <begin position="396"/>
        <end position="470"/>
    </location>
</feature>
<dbReference type="InterPro" id="IPR037171">
    <property type="entry name" value="NagB/RpiA_transferase-like"/>
</dbReference>
<name>A0A372GCN2_9ACTN</name>
<dbReference type="SUPFAM" id="SSF100950">
    <property type="entry name" value="NagB/RpiA/CoA transferase-like"/>
    <property type="match status" value="1"/>
</dbReference>
<dbReference type="InterPro" id="IPR017900">
    <property type="entry name" value="4Fe4S_Fe_S_CS"/>
</dbReference>
<keyword evidence="6" id="KW-0408">Iron</keyword>
<dbReference type="PROSITE" id="PS00198">
    <property type="entry name" value="4FE4S_FER_1"/>
    <property type="match status" value="1"/>
</dbReference>
<reference evidence="11 12" key="1">
    <citation type="submission" date="2018-08" db="EMBL/GenBank/DDBJ databases">
        <title>Actinomadura spongicola sp. nov., isolated from marine sponge Leucetta chagosensis.</title>
        <authorList>
            <person name="Li L."/>
            <person name="Lin H.W."/>
        </authorList>
    </citation>
    <scope>NUCLEOTIDE SEQUENCE [LARGE SCALE GENOMIC DNA]</scope>
    <source>
        <strain evidence="11 12">LHW52907</strain>
    </source>
</reference>
<sequence length="478" mass="51794">MPTYLGTPSFPDAARRAVSDARLRGNLAHATTTIRARRAEAVAELDDWAELREAGRQIKDHVLEHLGHYLRLLEEKVTGAGGTVHWARDAAEADRIVADLVKATGETEVVKVKSMATQEIGLNEFLAEEGITAYETDLAELIVQLGDDRPSHLLVPAVHRNRADIRDIFLRAMEDVPAGLTDSPAELAEAARRHLRAKFLSAKVAVSGVNFAVADTGTLVVVESEGNGRMCLTLPETLISVMGIEKIVPSRRDLEVFLQLLPRSSTAERMNPYTSMWTGVHPGDGPRNFHLVLLDNGRTATLADDVGRQALRCIRCSACLNVCPVYRRAGGHAYGSPYPGPIGAILSPQMRGVGSEVDASLPFASSLCGACYEVCPVAIDIPEVLVRLRARVVEDGPRRPLERVAMAAAGWTLRSPTRLALAQRAASSARRVVARGGRIRRLPGPLGAWTETRDAPAPPSESFRAWWARTGGREEDGG</sequence>
<dbReference type="InterPro" id="IPR004452">
    <property type="entry name" value="LutB/LldF"/>
</dbReference>
<dbReference type="InterPro" id="IPR017896">
    <property type="entry name" value="4Fe4S_Fe-S-bd"/>
</dbReference>
<organism evidence="11 12">
    <name type="scientific">Actinomadura spongiicola</name>
    <dbReference type="NCBI Taxonomy" id="2303421"/>
    <lineage>
        <taxon>Bacteria</taxon>
        <taxon>Bacillati</taxon>
        <taxon>Actinomycetota</taxon>
        <taxon>Actinomycetes</taxon>
        <taxon>Streptosporangiales</taxon>
        <taxon>Thermomonosporaceae</taxon>
        <taxon>Actinomadura</taxon>
    </lineage>
</organism>
<keyword evidence="12" id="KW-1185">Reference proteome</keyword>
<proteinExistence type="predicted"/>
<feature type="domain" description="4Fe-4S ferredoxin-type" evidence="10">
    <location>
        <begin position="310"/>
        <end position="379"/>
    </location>
</feature>
<comment type="caution">
    <text evidence="11">The sequence shown here is derived from an EMBL/GenBank/DDBJ whole genome shotgun (WGS) entry which is preliminary data.</text>
</comment>
<dbReference type="SUPFAM" id="SSF46548">
    <property type="entry name" value="alpha-helical ferredoxin"/>
    <property type="match status" value="1"/>
</dbReference>
<dbReference type="GO" id="GO:0051539">
    <property type="term" value="F:4 iron, 4 sulfur cluster binding"/>
    <property type="evidence" value="ECO:0007669"/>
    <property type="project" value="UniProtKB-KW"/>
</dbReference>
<keyword evidence="1" id="KW-0813">Transport</keyword>
<keyword evidence="4" id="KW-0677">Repeat</keyword>
<accession>A0A372GCN2</accession>
<keyword evidence="7" id="KW-0411">Iron-sulfur</keyword>
<evidence type="ECO:0000259" key="8">
    <source>
        <dbReference type="Pfam" id="PF02589"/>
    </source>
</evidence>
<dbReference type="GO" id="GO:0046872">
    <property type="term" value="F:metal ion binding"/>
    <property type="evidence" value="ECO:0007669"/>
    <property type="project" value="UniProtKB-KW"/>
</dbReference>
<dbReference type="Pfam" id="PF02589">
    <property type="entry name" value="LUD_dom"/>
    <property type="match status" value="1"/>
</dbReference>